<evidence type="ECO:0000313" key="1">
    <source>
        <dbReference type="EMBL" id="MET3659498.1"/>
    </source>
</evidence>
<dbReference type="EMBL" id="JBEPME010000011">
    <property type="protein sequence ID" value="MET3659498.1"/>
    <property type="molecule type" value="Genomic_DNA"/>
</dbReference>
<comment type="caution">
    <text evidence="1">The sequence shown here is derived from an EMBL/GenBank/DDBJ whole genome shotgun (WGS) entry which is preliminary data.</text>
</comment>
<dbReference type="Proteomes" id="UP001549104">
    <property type="component" value="Unassembled WGS sequence"/>
</dbReference>
<accession>A0ABV2KHF0</accession>
<evidence type="ECO:0000313" key="2">
    <source>
        <dbReference type="Proteomes" id="UP001549104"/>
    </source>
</evidence>
<dbReference type="RefSeq" id="WP_067205457.1">
    <property type="nucleotide sequence ID" value="NZ_CP014616.1"/>
</dbReference>
<sequence>MQGKDHCDGKELICINVDKVYDWIVKENSFDFALPTGPIAFTPTGSVPTSATAGLLTGATVTCEVSPAMAFPIEILSRENRPFCIDGKTVLLQQLHIRKNFVVTIVVTLTNGTVLRSAAIPLTRCEQVTLCAPEGTDVVITYTDLDCFVCSPGTLTVPTGTAAGSIVITGLNLSVATCQSIQSTFPVTVEFLADYCEPRDDLPTACPPPLRPQQCSVVFPDTGHCCH</sequence>
<protein>
    <recommendedName>
        <fullName evidence="3">DUF3992 domain-containing protein</fullName>
    </recommendedName>
</protein>
<reference evidence="1 2" key="1">
    <citation type="submission" date="2024-06" db="EMBL/GenBank/DDBJ databases">
        <title>Sorghum-associated microbial communities from plants grown in Nebraska, USA.</title>
        <authorList>
            <person name="Schachtman D."/>
        </authorList>
    </citation>
    <scope>NUCLEOTIDE SEQUENCE [LARGE SCALE GENOMIC DNA]</scope>
    <source>
        <strain evidence="1 2">1288</strain>
    </source>
</reference>
<proteinExistence type="predicted"/>
<organism evidence="1 2">
    <name type="scientific">Sporosarcina psychrophila</name>
    <name type="common">Bacillus psychrophilus</name>
    <dbReference type="NCBI Taxonomy" id="1476"/>
    <lineage>
        <taxon>Bacteria</taxon>
        <taxon>Bacillati</taxon>
        <taxon>Bacillota</taxon>
        <taxon>Bacilli</taxon>
        <taxon>Bacillales</taxon>
        <taxon>Caryophanaceae</taxon>
        <taxon>Sporosarcina</taxon>
    </lineage>
</organism>
<evidence type="ECO:0008006" key="3">
    <source>
        <dbReference type="Google" id="ProtNLM"/>
    </source>
</evidence>
<name>A0ABV2KHF0_SPOPS</name>
<gene>
    <name evidence="1" type="ORF">ABIC55_004638</name>
</gene>
<keyword evidence="2" id="KW-1185">Reference proteome</keyword>